<name>A0A1M4XK72_VIBGA</name>
<protein>
    <submittedName>
        <fullName evidence="1">Beta-barrel assembly machine subunit BamC</fullName>
    </submittedName>
</protein>
<dbReference type="EMBL" id="FQUH01000004">
    <property type="protein sequence ID" value="SHE93612.1"/>
    <property type="molecule type" value="Genomic_DNA"/>
</dbReference>
<keyword evidence="2" id="KW-1185">Reference proteome</keyword>
<dbReference type="InterPro" id="IPR042268">
    <property type="entry name" value="BamC_C"/>
</dbReference>
<gene>
    <name evidence="1" type="ORF">SAMN02745781_01075</name>
</gene>
<dbReference type="PROSITE" id="PS51257">
    <property type="entry name" value="PROKAR_LIPOPROTEIN"/>
    <property type="match status" value="1"/>
</dbReference>
<evidence type="ECO:0000313" key="1">
    <source>
        <dbReference type="EMBL" id="SHE93612.1"/>
    </source>
</evidence>
<dbReference type="AlphaFoldDB" id="A0A1M4XK72"/>
<proteinExistence type="predicted"/>
<dbReference type="Pfam" id="PF06804">
    <property type="entry name" value="Lipoprotein_18"/>
    <property type="match status" value="1"/>
</dbReference>
<dbReference type="Gene3D" id="3.30.310.170">
    <property type="entry name" value="Outer membrane protein assembly factor BamC"/>
    <property type="match status" value="1"/>
</dbReference>
<dbReference type="Proteomes" id="UP000184159">
    <property type="component" value="Unassembled WGS sequence"/>
</dbReference>
<sequence>MKFFNQLVCSSLAVFMMSGCSDSALTRQTAEGDFDYLNAKLSTAWKMPPDAELQRYHNYDIPDGKYQGGLGEQVDIRPPQSVLTLIPGVRIDSDKNQVTFWTVQPQLADEIWHVISQYLEQHQVARSQSRPSLIDTAWISWSAEDEVAPVKARYRYTRLQQGKKYGIQVSLLDMQQRDSTAEKAIYIQNRYTVIMANAITMQYDRQAQEEAARKSRQMAQQIAVAMGADRSGLPVVIARTPYDNMWQRLPDALAKIGFSVEDRNRSQGTIKVKFSQPDDEVWQALGVAPVSLDNGTYTLLLGDLGNRTSINITGKGDKPVTEEKLKAFSTALAALFHQSH</sequence>
<reference evidence="2" key="1">
    <citation type="submission" date="2016-11" db="EMBL/GenBank/DDBJ databases">
        <authorList>
            <person name="Varghese N."/>
            <person name="Submissions S."/>
        </authorList>
    </citation>
    <scope>NUCLEOTIDE SEQUENCE [LARGE SCALE GENOMIC DNA]</scope>
    <source>
        <strain evidence="2">DSM 21264</strain>
    </source>
</reference>
<dbReference type="InterPro" id="IPR010653">
    <property type="entry name" value="NlpB/DapX"/>
</dbReference>
<evidence type="ECO:0000313" key="2">
    <source>
        <dbReference type="Proteomes" id="UP000184159"/>
    </source>
</evidence>
<dbReference type="RefSeq" id="WP_072956528.1">
    <property type="nucleotide sequence ID" value="NZ_FQUH01000004.1"/>
</dbReference>
<dbReference type="Gene3D" id="3.30.530.50">
    <property type="match status" value="1"/>
</dbReference>
<organism evidence="1 2">
    <name type="scientific">Vibrio gazogenes DSM 21264 = NBRC 103151</name>
    <dbReference type="NCBI Taxonomy" id="1123492"/>
    <lineage>
        <taxon>Bacteria</taxon>
        <taxon>Pseudomonadati</taxon>
        <taxon>Pseudomonadota</taxon>
        <taxon>Gammaproteobacteria</taxon>
        <taxon>Vibrionales</taxon>
        <taxon>Vibrionaceae</taxon>
        <taxon>Vibrio</taxon>
    </lineage>
</organism>
<accession>A0A1M4XK72</accession>